<accession>A0A940YFL8</accession>
<sequence>MTDNWDFYALRVDGEPASIFVDLGIQAHAPLSTHPQMAYVRLHMNHPRPDGLSSKEEFDALIEIEKAIEANLCDDEVGYVGRNTSGGCRDFYFYAVSATDWQRRVERTLAPFEDYRYETGSREDATWSTYFSFLLPGELDRQRIENRRVCEALERHGDKLTAEREIDHWCYFQSDEAADAFIAEVSALGFLVRSRPVSDQGALRFGAQIRRTDVPSYSNIDDVTLPLFEAALRHGGQYDGWECPVEA</sequence>
<evidence type="ECO:0000313" key="3">
    <source>
        <dbReference type="EMBL" id="MBQ0933670.1"/>
    </source>
</evidence>
<dbReference type="AlphaFoldDB" id="A0A940YFL8"/>
<dbReference type="InterPro" id="IPR036701">
    <property type="entry name" value="RraB-like_sf"/>
</dbReference>
<name>A0A940YFL8_9BURK</name>
<dbReference type="Proteomes" id="UP000676246">
    <property type="component" value="Unassembled WGS sequence"/>
</dbReference>
<dbReference type="InterPro" id="IPR016097">
    <property type="entry name" value="DUF695"/>
</dbReference>
<feature type="domain" description="DUF695" evidence="1">
    <location>
        <begin position="3"/>
        <end position="135"/>
    </location>
</feature>
<gene>
    <name evidence="3" type="ORF">KAK03_24650</name>
</gene>
<dbReference type="Gene3D" id="3.30.70.970">
    <property type="entry name" value="RraB-like"/>
    <property type="match status" value="1"/>
</dbReference>
<dbReference type="Pfam" id="PF05117">
    <property type="entry name" value="DUF695"/>
    <property type="match status" value="1"/>
</dbReference>
<dbReference type="InterPro" id="IPR009671">
    <property type="entry name" value="RraB_dom"/>
</dbReference>
<dbReference type="EMBL" id="JAGQDD010000044">
    <property type="protein sequence ID" value="MBQ0933670.1"/>
    <property type="molecule type" value="Genomic_DNA"/>
</dbReference>
<dbReference type="RefSeq" id="WP_210857335.1">
    <property type="nucleotide sequence ID" value="NZ_JAGQDD010000044.1"/>
</dbReference>
<organism evidence="3 4">
    <name type="scientific">Ideonella alba</name>
    <dbReference type="NCBI Taxonomy" id="2824118"/>
    <lineage>
        <taxon>Bacteria</taxon>
        <taxon>Pseudomonadati</taxon>
        <taxon>Pseudomonadota</taxon>
        <taxon>Betaproteobacteria</taxon>
        <taxon>Burkholderiales</taxon>
        <taxon>Sphaerotilaceae</taxon>
        <taxon>Ideonella</taxon>
    </lineage>
</organism>
<dbReference type="Pfam" id="PF06877">
    <property type="entry name" value="RraB"/>
    <property type="match status" value="1"/>
</dbReference>
<keyword evidence="4" id="KW-1185">Reference proteome</keyword>
<proteinExistence type="predicted"/>
<protein>
    <submittedName>
        <fullName evidence="3">DUF695 domain-containing protein</fullName>
    </submittedName>
</protein>
<feature type="domain" description="Regulator of ribonuclease activity B" evidence="2">
    <location>
        <begin position="144"/>
        <end position="243"/>
    </location>
</feature>
<evidence type="ECO:0000259" key="1">
    <source>
        <dbReference type="Pfam" id="PF05117"/>
    </source>
</evidence>
<dbReference type="SUPFAM" id="SSF89946">
    <property type="entry name" value="Hypothetical protein VC0424"/>
    <property type="match status" value="1"/>
</dbReference>
<reference evidence="3 4" key="1">
    <citation type="submission" date="2021-04" db="EMBL/GenBank/DDBJ databases">
        <title>The genome sequence of Ideonella sp. 3Y2.</title>
        <authorList>
            <person name="Liu Y."/>
        </authorList>
    </citation>
    <scope>NUCLEOTIDE SEQUENCE [LARGE SCALE GENOMIC DNA]</scope>
    <source>
        <strain evidence="3 4">3Y2</strain>
    </source>
</reference>
<evidence type="ECO:0000313" key="4">
    <source>
        <dbReference type="Proteomes" id="UP000676246"/>
    </source>
</evidence>
<comment type="caution">
    <text evidence="3">The sequence shown here is derived from an EMBL/GenBank/DDBJ whole genome shotgun (WGS) entry which is preliminary data.</text>
</comment>
<evidence type="ECO:0000259" key="2">
    <source>
        <dbReference type="Pfam" id="PF06877"/>
    </source>
</evidence>